<dbReference type="VEuPathDB" id="FungiDB:FVEG_14700"/>
<dbReference type="KEGG" id="fvr:FVEG_14700"/>
<dbReference type="AlphaFoldDB" id="W7LVX5"/>
<reference evidence="1 2" key="1">
    <citation type="journal article" date="2010" name="Nature">
        <title>Comparative genomics reveals mobile pathogenicity chromosomes in Fusarium.</title>
        <authorList>
            <person name="Ma L.J."/>
            <person name="van der Does H.C."/>
            <person name="Borkovich K.A."/>
            <person name="Coleman J.J."/>
            <person name="Daboussi M.J."/>
            <person name="Di Pietro A."/>
            <person name="Dufresne M."/>
            <person name="Freitag M."/>
            <person name="Grabherr M."/>
            <person name="Henrissat B."/>
            <person name="Houterman P.M."/>
            <person name="Kang S."/>
            <person name="Shim W.B."/>
            <person name="Woloshuk C."/>
            <person name="Xie X."/>
            <person name="Xu J.R."/>
            <person name="Antoniw J."/>
            <person name="Baker S.E."/>
            <person name="Bluhm B.H."/>
            <person name="Breakspear A."/>
            <person name="Brown D.W."/>
            <person name="Butchko R.A."/>
            <person name="Chapman S."/>
            <person name="Coulson R."/>
            <person name="Coutinho P.M."/>
            <person name="Danchin E.G."/>
            <person name="Diener A."/>
            <person name="Gale L.R."/>
            <person name="Gardiner D.M."/>
            <person name="Goff S."/>
            <person name="Hammond-Kosack K.E."/>
            <person name="Hilburn K."/>
            <person name="Hua-Van A."/>
            <person name="Jonkers W."/>
            <person name="Kazan K."/>
            <person name="Kodira C.D."/>
            <person name="Koehrsen M."/>
            <person name="Kumar L."/>
            <person name="Lee Y.H."/>
            <person name="Li L."/>
            <person name="Manners J.M."/>
            <person name="Miranda-Saavedra D."/>
            <person name="Mukherjee M."/>
            <person name="Park G."/>
            <person name="Park J."/>
            <person name="Park S.Y."/>
            <person name="Proctor R.H."/>
            <person name="Regev A."/>
            <person name="Ruiz-Roldan M.C."/>
            <person name="Sain D."/>
            <person name="Sakthikumar S."/>
            <person name="Sykes S."/>
            <person name="Schwartz D.C."/>
            <person name="Turgeon B.G."/>
            <person name="Wapinski I."/>
            <person name="Yoder O."/>
            <person name="Young S."/>
            <person name="Zeng Q."/>
            <person name="Zhou S."/>
            <person name="Galagan J."/>
            <person name="Cuomo C.A."/>
            <person name="Kistler H.C."/>
            <person name="Rep M."/>
        </authorList>
    </citation>
    <scope>NUCLEOTIDE SEQUENCE [LARGE SCALE GENOMIC DNA]</scope>
    <source>
        <strain evidence="2">M3125 / FGSC 7600</strain>
    </source>
</reference>
<evidence type="ECO:0000313" key="2">
    <source>
        <dbReference type="Proteomes" id="UP000009096"/>
    </source>
</evidence>
<organism evidence="1 2">
    <name type="scientific">Gibberella moniliformis (strain M3125 / FGSC 7600)</name>
    <name type="common">Maize ear and stalk rot fungus</name>
    <name type="synonym">Fusarium verticillioides</name>
    <dbReference type="NCBI Taxonomy" id="334819"/>
    <lineage>
        <taxon>Eukaryota</taxon>
        <taxon>Fungi</taxon>
        <taxon>Dikarya</taxon>
        <taxon>Ascomycota</taxon>
        <taxon>Pezizomycotina</taxon>
        <taxon>Sordariomycetes</taxon>
        <taxon>Hypocreomycetidae</taxon>
        <taxon>Hypocreales</taxon>
        <taxon>Nectriaceae</taxon>
        <taxon>Fusarium</taxon>
        <taxon>Fusarium fujikuroi species complex</taxon>
    </lineage>
</organism>
<proteinExistence type="predicted"/>
<evidence type="ECO:0000313" key="1">
    <source>
        <dbReference type="EMBL" id="EWG36707.1"/>
    </source>
</evidence>
<dbReference type="RefSeq" id="XP_018742898.1">
    <property type="nucleotide sequence ID" value="XM_018903662.1"/>
</dbReference>
<sequence length="141" mass="16102">MPGPERFDKWQSPASRQCSPQRRGRLLDCMALSLASWLCCVSWHHFGTQMNHGAAHSYHEALLSHVYCNGYCDNSLDLNSSQVKDCVLFDFTTPTLLLLFSQSTAYPLFCRGMHPTVRSCHIRSRFSYPHQRHPLTTASIQ</sequence>
<protein>
    <submittedName>
        <fullName evidence="1">Uncharacterized protein</fullName>
    </submittedName>
</protein>
<keyword evidence="2" id="KW-1185">Reference proteome</keyword>
<dbReference type="OrthoDB" id="10489291at2759"/>
<gene>
    <name evidence="1" type="ORF">FVEG_14700</name>
</gene>
<dbReference type="Proteomes" id="UP000009096">
    <property type="component" value="Chromosome 1"/>
</dbReference>
<accession>W7LVX5</accession>
<dbReference type="EMBL" id="DS022242">
    <property type="protein sequence ID" value="EWG36707.1"/>
    <property type="molecule type" value="Genomic_DNA"/>
</dbReference>
<name>W7LVX5_GIBM7</name>
<dbReference type="GeneID" id="30071576"/>
<dbReference type="EMBL" id="CM000578">
    <property type="protein sequence ID" value="EWG36707.1"/>
    <property type="molecule type" value="Genomic_DNA"/>
</dbReference>